<feature type="domain" description="SRCR" evidence="4">
    <location>
        <begin position="135"/>
        <end position="240"/>
    </location>
</feature>
<feature type="disulfide bond" evidence="2">
    <location>
        <begin position="105"/>
        <end position="115"/>
    </location>
</feature>
<dbReference type="InterPro" id="IPR001190">
    <property type="entry name" value="SRCR"/>
</dbReference>
<feature type="disulfide bond" evidence="2">
    <location>
        <begin position="211"/>
        <end position="221"/>
    </location>
</feature>
<proteinExistence type="predicted"/>
<feature type="chain" id="PRO_5043000115" description="SRCR domain-containing protein" evidence="3">
    <location>
        <begin position="22"/>
        <end position="701"/>
    </location>
</feature>
<dbReference type="InterPro" id="IPR036772">
    <property type="entry name" value="SRCR-like_dom_sf"/>
</dbReference>
<dbReference type="AlphaFoldDB" id="A0AAN8JV38"/>
<evidence type="ECO:0000313" key="5">
    <source>
        <dbReference type="EMBL" id="KAK6181473.1"/>
    </source>
</evidence>
<keyword evidence="6" id="KW-1185">Reference proteome</keyword>
<evidence type="ECO:0000256" key="3">
    <source>
        <dbReference type="SAM" id="SignalP"/>
    </source>
</evidence>
<accession>A0AAN8JV38</accession>
<dbReference type="SMART" id="SM00202">
    <property type="entry name" value="SR"/>
    <property type="match status" value="4"/>
</dbReference>
<keyword evidence="3" id="KW-0732">Signal</keyword>
<evidence type="ECO:0000256" key="2">
    <source>
        <dbReference type="PROSITE-ProRule" id="PRU00196"/>
    </source>
</evidence>
<feature type="domain" description="SRCR" evidence="4">
    <location>
        <begin position="241"/>
        <end position="353"/>
    </location>
</feature>
<dbReference type="GO" id="GO:0016020">
    <property type="term" value="C:membrane"/>
    <property type="evidence" value="ECO:0007669"/>
    <property type="project" value="InterPro"/>
</dbReference>
<dbReference type="Gene3D" id="3.10.250.10">
    <property type="entry name" value="SRCR-like domain"/>
    <property type="match status" value="5"/>
</dbReference>
<reference evidence="5 6" key="1">
    <citation type="submission" date="2024-01" db="EMBL/GenBank/DDBJ databases">
        <title>The genome of the rayed Mediterranean limpet Patella caerulea (Linnaeus, 1758).</title>
        <authorList>
            <person name="Anh-Thu Weber A."/>
            <person name="Halstead-Nussloch G."/>
        </authorList>
    </citation>
    <scope>NUCLEOTIDE SEQUENCE [LARGE SCALE GENOMIC DNA]</scope>
    <source>
        <strain evidence="5">AATW-2023a</strain>
        <tissue evidence="5">Whole specimen</tissue>
    </source>
</reference>
<comment type="caution">
    <text evidence="2">Lacks conserved residue(s) required for the propagation of feature annotation.</text>
</comment>
<dbReference type="SUPFAM" id="SSF56487">
    <property type="entry name" value="SRCR-like"/>
    <property type="match status" value="5"/>
</dbReference>
<comment type="caution">
    <text evidence="5">The sequence shown here is derived from an EMBL/GenBank/DDBJ whole genome shotgun (WGS) entry which is preliminary data.</text>
</comment>
<dbReference type="PROSITE" id="PS50287">
    <property type="entry name" value="SRCR_2"/>
    <property type="match status" value="5"/>
</dbReference>
<dbReference type="PANTHER" id="PTHR48071">
    <property type="entry name" value="SRCR DOMAIN-CONTAINING PROTEIN"/>
    <property type="match status" value="1"/>
</dbReference>
<organism evidence="5 6">
    <name type="scientific">Patella caerulea</name>
    <name type="common">Rayed Mediterranean limpet</name>
    <dbReference type="NCBI Taxonomy" id="87958"/>
    <lineage>
        <taxon>Eukaryota</taxon>
        <taxon>Metazoa</taxon>
        <taxon>Spiralia</taxon>
        <taxon>Lophotrochozoa</taxon>
        <taxon>Mollusca</taxon>
        <taxon>Gastropoda</taxon>
        <taxon>Patellogastropoda</taxon>
        <taxon>Patelloidea</taxon>
        <taxon>Patellidae</taxon>
        <taxon>Patella</taxon>
    </lineage>
</organism>
<feature type="domain" description="SRCR" evidence="4">
    <location>
        <begin position="30"/>
        <end position="138"/>
    </location>
</feature>
<evidence type="ECO:0000256" key="1">
    <source>
        <dbReference type="ARBA" id="ARBA00023157"/>
    </source>
</evidence>
<dbReference type="Proteomes" id="UP001347796">
    <property type="component" value="Unassembled WGS sequence"/>
</dbReference>
<feature type="disulfide bond" evidence="2">
    <location>
        <begin position="323"/>
        <end position="333"/>
    </location>
</feature>
<keyword evidence="1 2" id="KW-1015">Disulfide bond</keyword>
<feature type="signal peptide" evidence="3">
    <location>
        <begin position="1"/>
        <end position="21"/>
    </location>
</feature>
<feature type="domain" description="SRCR" evidence="4">
    <location>
        <begin position="564"/>
        <end position="666"/>
    </location>
</feature>
<dbReference type="Pfam" id="PF00530">
    <property type="entry name" value="SRCR"/>
    <property type="match status" value="5"/>
</dbReference>
<name>A0AAN8JV38_PATCE</name>
<dbReference type="PANTHER" id="PTHR48071:SF18">
    <property type="entry name" value="DELETED IN MALIGNANT BRAIN TUMORS 1 PROTEIN-RELATED"/>
    <property type="match status" value="1"/>
</dbReference>
<feature type="disulfide bond" evidence="2">
    <location>
        <begin position="426"/>
        <end position="436"/>
    </location>
</feature>
<evidence type="ECO:0000259" key="4">
    <source>
        <dbReference type="PROSITE" id="PS50287"/>
    </source>
</evidence>
<evidence type="ECO:0000313" key="6">
    <source>
        <dbReference type="Proteomes" id="UP001347796"/>
    </source>
</evidence>
<sequence length="701" mass="77022">MSNRCTFLLLPFLLINGLLQATATTDDKAIGLSGSITENEGAIQVKINGKWGYLCDVSGSYPETRKGDLVCKDLGYRIAGKPLILDARSILRNQTLGYWTTNISCNPDDVNLLNCSNTGWTYGSECSKDVGFYNIRCFGDVFLSTEIGKGIVFIYNESLHQYQTMCRGGFTDATARIICRQVGYQTGQTAASHGFLVPNKNITMADQHYRCHGNETSLSQCRRYGGGCAYGTTFAEVQCRVRLAFIDKVVPSLASDRSHGIVKVFDEKTAIKRLCYDGFDENVAKVVCREWGIDDEGRVLPYTAYKYTSLDEKSAILSKSFNCKGSEERLKDCNSHNISSCANQDGISAVACSKATNKSDEGKVRIDPESNRVDVYYHGMWGSICANDWNDNAAKVVCGNASYAKAYMMNSDPFDQRPMWIFGLNCTGDEINLKSCNNTIDDPNYTCNSYQVAGAYCDNDFTVLNYTLVNGGKNYGYVQLTMNGRTGYVINTKKEPNLATAACNGLGFDGGYIYDMPEVASSYYWDVSIKVIWGNVHQLQLESTTVHFAEGKQKYISVYCNGNLKLDGGSSYSDGYILKNKFGKNYAFCADGFTKREGDAVCRELGFPQAVHVPSKLALISSYAPIGFGYFRCPVGANTTRECTSSAWSRQAGVACRSGRASVNCEVPTDTVTKIQGSVLITTICVILPVVLRLTGGYPDL</sequence>
<feature type="domain" description="SRCR" evidence="4">
    <location>
        <begin position="353"/>
        <end position="458"/>
    </location>
</feature>
<dbReference type="EMBL" id="JAZGQO010000007">
    <property type="protein sequence ID" value="KAK6181473.1"/>
    <property type="molecule type" value="Genomic_DNA"/>
</dbReference>
<feature type="disulfide bond" evidence="2">
    <location>
        <begin position="633"/>
        <end position="643"/>
    </location>
</feature>
<protein>
    <recommendedName>
        <fullName evidence="4">SRCR domain-containing protein</fullName>
    </recommendedName>
</protein>
<gene>
    <name evidence="5" type="ORF">SNE40_009316</name>
</gene>